<dbReference type="InterPro" id="IPR052754">
    <property type="entry name" value="NTPase_KAP_P-loop"/>
</dbReference>
<accession>A0ABU2BUB1</accession>
<dbReference type="InterPro" id="IPR002589">
    <property type="entry name" value="Macro_dom"/>
</dbReference>
<protein>
    <recommendedName>
        <fullName evidence="4">Macro domain-containing protein</fullName>
    </recommendedName>
</protein>
<dbReference type="InterPro" id="IPR043472">
    <property type="entry name" value="Macro_dom-like"/>
</dbReference>
<reference evidence="5 6" key="1">
    <citation type="submission" date="2023-07" db="EMBL/GenBank/DDBJ databases">
        <title>Sequencing the genomes of 1000 actinobacteria strains.</title>
        <authorList>
            <person name="Klenk H.-P."/>
        </authorList>
    </citation>
    <scope>NUCLEOTIDE SEQUENCE [LARGE SCALE GENOMIC DNA]</scope>
    <source>
        <strain evidence="5 6">DSM 19426</strain>
    </source>
</reference>
<evidence type="ECO:0000256" key="2">
    <source>
        <dbReference type="SAM" id="MobiDB-lite"/>
    </source>
</evidence>
<gene>
    <name evidence="5" type="ORF">J2S63_000901</name>
</gene>
<proteinExistence type="predicted"/>
<keyword evidence="6" id="KW-1185">Reference proteome</keyword>
<evidence type="ECO:0000313" key="5">
    <source>
        <dbReference type="EMBL" id="MDR7361348.1"/>
    </source>
</evidence>
<organism evidence="5 6">
    <name type="scientific">Nocardioides marmoribigeumensis</name>
    <dbReference type="NCBI Taxonomy" id="433649"/>
    <lineage>
        <taxon>Bacteria</taxon>
        <taxon>Bacillati</taxon>
        <taxon>Actinomycetota</taxon>
        <taxon>Actinomycetes</taxon>
        <taxon>Propionibacteriales</taxon>
        <taxon>Nocardioidaceae</taxon>
        <taxon>Nocardioides</taxon>
    </lineage>
</organism>
<keyword evidence="3" id="KW-0472">Membrane</keyword>
<dbReference type="RefSeq" id="WP_310299187.1">
    <property type="nucleotide sequence ID" value="NZ_BAAAPS010000014.1"/>
</dbReference>
<dbReference type="SUPFAM" id="SSF52949">
    <property type="entry name" value="Macro domain-like"/>
    <property type="match status" value="1"/>
</dbReference>
<evidence type="ECO:0000256" key="1">
    <source>
        <dbReference type="SAM" id="Coils"/>
    </source>
</evidence>
<feature type="coiled-coil region" evidence="1">
    <location>
        <begin position="495"/>
        <end position="522"/>
    </location>
</feature>
<dbReference type="Gene3D" id="3.40.220.10">
    <property type="entry name" value="Leucine Aminopeptidase, subunit E, domain 1"/>
    <property type="match status" value="1"/>
</dbReference>
<dbReference type="PANTHER" id="PTHR22674">
    <property type="entry name" value="NTPASE, KAP FAMILY P-LOOP DOMAIN-CONTAINING 1"/>
    <property type="match status" value="1"/>
</dbReference>
<dbReference type="EMBL" id="JAVDYG010000001">
    <property type="protein sequence ID" value="MDR7361348.1"/>
    <property type="molecule type" value="Genomic_DNA"/>
</dbReference>
<keyword evidence="3" id="KW-0812">Transmembrane</keyword>
<dbReference type="Pfam" id="PF07693">
    <property type="entry name" value="KAP_NTPase"/>
    <property type="match status" value="2"/>
</dbReference>
<feature type="region of interest" description="Disordered" evidence="2">
    <location>
        <begin position="319"/>
        <end position="347"/>
    </location>
</feature>
<evidence type="ECO:0000259" key="4">
    <source>
        <dbReference type="PROSITE" id="PS51154"/>
    </source>
</evidence>
<keyword evidence="3" id="KW-1133">Transmembrane helix</keyword>
<sequence length="853" mass="91238">MDAVSVDRIVVEQTDLVQADADVLVVPATSSGTFGPSWSELVGRLAGLERVEEIELGGLRTVPVTTARAVLLAFAATRGPGEDAGEDADERIVESIGRALADLSRDNPAVRVIASPSLGTGAGRLPLERSVPALVRGFLAEPCDAQLMLVAREPDVVDRIKAVLGSEDAGSVDEASGTTGATTDRMFASSVADTVPLPGGGRVRAADRLDTAADVEMLASVILARNTSLPLAIGLFGDWGSGKSFFMAQLEERLDELSQTARTDEQSPFLSELRQIRFNAWHYVDADLWSSIASTIFDGLAVTGADGTRLDEARTALGEAAKEAEQARRERLSAEREVRSHQEDANRSAQKVLTTLPALVQELTRAPDPDAPTTPGADSGSRPTLVAADQVAVLTGFWAQLKVAARAGWAELRASRGWTIGFLALAVVLGVVATQVASSGWFAALLRVVVPLLTALAPALTFLTRALNGISRARKAREAELHDVQLALTRARVREEQAVHAVERQQEQLDLLRDRGAQLQTLVQSAAVEYRSGLGIMSRLRKDFEQLTLLVGARPDGPDDAAPAPLREAARTLANAENDIERIVLYIDDLDRCSPDQVVKVLQAVHLLLAFRLFVVVLGVDSRWLEASLASHYETLLEKPADYLEKIIQVPFLLRPMTKDGFSSMMSELSRPPVAQSMPAQRGEGTAGMQGTTYGAAIDTGGSAGPASEPVAPPPGRALTLTQPELDLLASLGDVVPSPRAGKRLLNIYRMLRVSADNGDALTAEDSPDSKVVVLLLGLLVGCPDEASEVFTTLAGADSGSFWEILRSGDHRGALTRLAPLKPLAETADLATVQLWLPRVRRFSYRMSRTPVP</sequence>
<dbReference type="PROSITE" id="PS51154">
    <property type="entry name" value="MACRO"/>
    <property type="match status" value="1"/>
</dbReference>
<feature type="domain" description="Macro" evidence="4">
    <location>
        <begin position="1"/>
        <end position="168"/>
    </location>
</feature>
<keyword evidence="1" id="KW-0175">Coiled coil</keyword>
<dbReference type="InterPro" id="IPR011646">
    <property type="entry name" value="KAP_P-loop"/>
</dbReference>
<name>A0ABU2BUB1_9ACTN</name>
<dbReference type="Proteomes" id="UP001183648">
    <property type="component" value="Unassembled WGS sequence"/>
</dbReference>
<feature type="transmembrane region" description="Helical" evidence="3">
    <location>
        <begin position="444"/>
        <end position="467"/>
    </location>
</feature>
<feature type="transmembrane region" description="Helical" evidence="3">
    <location>
        <begin position="418"/>
        <end position="438"/>
    </location>
</feature>
<dbReference type="PANTHER" id="PTHR22674:SF6">
    <property type="entry name" value="NTPASE KAP FAMILY P-LOOP DOMAIN-CONTAINING PROTEIN 1"/>
    <property type="match status" value="1"/>
</dbReference>
<evidence type="ECO:0000256" key="3">
    <source>
        <dbReference type="SAM" id="Phobius"/>
    </source>
</evidence>
<feature type="compositionally biased region" description="Basic and acidic residues" evidence="2">
    <location>
        <begin position="319"/>
        <end position="346"/>
    </location>
</feature>
<comment type="caution">
    <text evidence="5">The sequence shown here is derived from an EMBL/GenBank/DDBJ whole genome shotgun (WGS) entry which is preliminary data.</text>
</comment>
<evidence type="ECO:0000313" key="6">
    <source>
        <dbReference type="Proteomes" id="UP001183648"/>
    </source>
</evidence>